<evidence type="ECO:0000313" key="3">
    <source>
        <dbReference type="Proteomes" id="UP000028875"/>
    </source>
</evidence>
<dbReference type="EMBL" id="CCDP010000001">
    <property type="protein sequence ID" value="CDQ39779.1"/>
    <property type="molecule type" value="Genomic_DNA"/>
</dbReference>
<comment type="caution">
    <text evidence="2">The sequence shown here is derived from an EMBL/GenBank/DDBJ whole genome shotgun (WGS) entry which is preliminary data.</text>
</comment>
<dbReference type="GO" id="GO:0008758">
    <property type="term" value="F:UDP-2,3-diacylglucosamine hydrolase activity"/>
    <property type="evidence" value="ECO:0007669"/>
    <property type="project" value="TreeGrafter"/>
</dbReference>
<protein>
    <submittedName>
        <fullName evidence="2">Putative metallophosphoesterase</fullName>
    </submittedName>
</protein>
<reference evidence="3" key="2">
    <citation type="submission" date="2014-05" db="EMBL/GenBank/DDBJ databases">
        <title>Draft genome sequence of Virgibacillus massiliensis Vm-5.</title>
        <authorList>
            <person name="Khelaifia S."/>
            <person name="Croce O."/>
            <person name="Lagier J.C."/>
            <person name="Raoult D."/>
        </authorList>
    </citation>
    <scope>NUCLEOTIDE SEQUENCE [LARGE SCALE GENOMIC DNA]</scope>
    <source>
        <strain evidence="3">Vm-5</strain>
    </source>
</reference>
<dbReference type="InterPro" id="IPR004843">
    <property type="entry name" value="Calcineurin-like_PHP"/>
</dbReference>
<dbReference type="Pfam" id="PF00149">
    <property type="entry name" value="Metallophos"/>
    <property type="match status" value="1"/>
</dbReference>
<dbReference type="GO" id="GO:0016020">
    <property type="term" value="C:membrane"/>
    <property type="evidence" value="ECO:0007669"/>
    <property type="project" value="GOC"/>
</dbReference>
<dbReference type="InterPro" id="IPR051158">
    <property type="entry name" value="Metallophosphoesterase_sf"/>
</dbReference>
<dbReference type="STRING" id="1462526.BN990_02093"/>
<feature type="domain" description="Calcineurin-like phosphoesterase" evidence="1">
    <location>
        <begin position="43"/>
        <end position="201"/>
    </location>
</feature>
<dbReference type="eggNOG" id="COG1408">
    <property type="taxonomic scope" value="Bacteria"/>
</dbReference>
<gene>
    <name evidence="2" type="ORF">BN990_02093</name>
</gene>
<reference evidence="2 3" key="1">
    <citation type="submission" date="2014-03" db="EMBL/GenBank/DDBJ databases">
        <authorList>
            <person name="Urmite Genomes U."/>
        </authorList>
    </citation>
    <scope>NUCLEOTIDE SEQUENCE [LARGE SCALE GENOMIC DNA]</scope>
    <source>
        <strain evidence="2 3">Vm-5</strain>
    </source>
</reference>
<evidence type="ECO:0000313" key="2">
    <source>
        <dbReference type="EMBL" id="CDQ39779.1"/>
    </source>
</evidence>
<proteinExistence type="predicted"/>
<dbReference type="PANTHER" id="PTHR31302:SF32">
    <property type="entry name" value="PHOSPHOESTERASE"/>
    <property type="match status" value="1"/>
</dbReference>
<keyword evidence="3" id="KW-1185">Reference proteome</keyword>
<evidence type="ECO:0000259" key="1">
    <source>
        <dbReference type="Pfam" id="PF00149"/>
    </source>
</evidence>
<dbReference type="SUPFAM" id="SSF56300">
    <property type="entry name" value="Metallo-dependent phosphatases"/>
    <property type="match status" value="1"/>
</dbReference>
<name>A0A024QB97_9BACI</name>
<accession>A0A024QB97</accession>
<organism evidence="2 3">
    <name type="scientific">Virgibacillus massiliensis</name>
    <dbReference type="NCBI Taxonomy" id="1462526"/>
    <lineage>
        <taxon>Bacteria</taxon>
        <taxon>Bacillati</taxon>
        <taxon>Bacillota</taxon>
        <taxon>Bacilli</taxon>
        <taxon>Bacillales</taxon>
        <taxon>Bacillaceae</taxon>
        <taxon>Virgibacillus</taxon>
    </lineage>
</organism>
<dbReference type="AlphaFoldDB" id="A0A024QB97"/>
<sequence length="255" mass="29312">MIIFCSALLILIIIGSMIYLAYLDTTHYHSIQHNCLPEEFHMFRIFFISDIHRRRINKKTIDKIKKHVDIIVIGGDLTEKYVPLSRTRKNLHLLKQLCPTIYFIWGNNDYEVNTNDLIELLLAENITILKNTNEELMNHQKKITLLALDCMKYGEPNFEMANKGITGDFRILLTHDPMGFYTLCDTQKAAIQLVLSGHTHGGQIRFLGFGPYESGSFKNVQNTSILVSEGYGFTTLPFRLGTRSQCHVITLEKKT</sequence>
<dbReference type="Proteomes" id="UP000028875">
    <property type="component" value="Unassembled WGS sequence"/>
</dbReference>
<dbReference type="Gene3D" id="3.60.21.10">
    <property type="match status" value="1"/>
</dbReference>
<dbReference type="InterPro" id="IPR029052">
    <property type="entry name" value="Metallo-depent_PP-like"/>
</dbReference>
<dbReference type="GO" id="GO:0009245">
    <property type="term" value="P:lipid A biosynthetic process"/>
    <property type="evidence" value="ECO:0007669"/>
    <property type="project" value="TreeGrafter"/>
</dbReference>
<dbReference type="PANTHER" id="PTHR31302">
    <property type="entry name" value="TRANSMEMBRANE PROTEIN WITH METALLOPHOSPHOESTERASE DOMAIN-RELATED"/>
    <property type="match status" value="1"/>
</dbReference>